<dbReference type="Gene3D" id="3.10.105.10">
    <property type="entry name" value="Dipeptide-binding Protein, Domain 3"/>
    <property type="match status" value="1"/>
</dbReference>
<dbReference type="Pfam" id="PF04069">
    <property type="entry name" value="OpuAC"/>
    <property type="match status" value="1"/>
</dbReference>
<dbReference type="Gene3D" id="3.40.190.100">
    <property type="entry name" value="Glycine betaine-binding periplasmic protein, domain 2"/>
    <property type="match status" value="1"/>
</dbReference>
<accession>A0A381WZL0</accession>
<gene>
    <name evidence="2" type="ORF">METZ01_LOCUS110582</name>
</gene>
<dbReference type="InterPro" id="IPR007210">
    <property type="entry name" value="ABC_Gly_betaine_transp_sub-bd"/>
</dbReference>
<dbReference type="EMBL" id="UINC01013345">
    <property type="protein sequence ID" value="SVA57728.1"/>
    <property type="molecule type" value="Genomic_DNA"/>
</dbReference>
<name>A0A381WZL0_9ZZZZ</name>
<organism evidence="2">
    <name type="scientific">marine metagenome</name>
    <dbReference type="NCBI Taxonomy" id="408172"/>
    <lineage>
        <taxon>unclassified sequences</taxon>
        <taxon>metagenomes</taxon>
        <taxon>ecological metagenomes</taxon>
    </lineage>
</organism>
<protein>
    <recommendedName>
        <fullName evidence="1">ABC-type glycine betaine transport system substrate-binding domain-containing protein</fullName>
    </recommendedName>
</protein>
<reference evidence="2" key="1">
    <citation type="submission" date="2018-05" db="EMBL/GenBank/DDBJ databases">
        <authorList>
            <person name="Lanie J.A."/>
            <person name="Ng W.-L."/>
            <person name="Kazmierczak K.M."/>
            <person name="Andrzejewski T.M."/>
            <person name="Davidsen T.M."/>
            <person name="Wayne K.J."/>
            <person name="Tettelin H."/>
            <person name="Glass J.I."/>
            <person name="Rusch D."/>
            <person name="Podicherti R."/>
            <person name="Tsui H.-C.T."/>
            <person name="Winkler M.E."/>
        </authorList>
    </citation>
    <scope>NUCLEOTIDE SEQUENCE</scope>
</reference>
<sequence>MKFIKKTILSLVFLAFVSLGASSAKAACSTHLGDFDWDSANIHTAIASFIIENGYGCDVEVTKGSTTPIMAAFFDGQIDVITELWEDNLVELLKPHFADGSIIHMGTNTPASEQAFWVDRATAEAHGLKSVEDMKKPGVWELFKDPEDPSKGRMTSC</sequence>
<proteinExistence type="predicted"/>
<evidence type="ECO:0000259" key="1">
    <source>
        <dbReference type="Pfam" id="PF04069"/>
    </source>
</evidence>
<dbReference type="AlphaFoldDB" id="A0A381WZL0"/>
<dbReference type="GO" id="GO:0043190">
    <property type="term" value="C:ATP-binding cassette (ABC) transporter complex"/>
    <property type="evidence" value="ECO:0007669"/>
    <property type="project" value="InterPro"/>
</dbReference>
<feature type="domain" description="ABC-type glycine betaine transport system substrate-binding" evidence="1">
    <location>
        <begin position="32"/>
        <end position="157"/>
    </location>
</feature>
<dbReference type="GO" id="GO:0022857">
    <property type="term" value="F:transmembrane transporter activity"/>
    <property type="evidence" value="ECO:0007669"/>
    <property type="project" value="InterPro"/>
</dbReference>
<evidence type="ECO:0000313" key="2">
    <source>
        <dbReference type="EMBL" id="SVA57728.1"/>
    </source>
</evidence>
<feature type="non-terminal residue" evidence="2">
    <location>
        <position position="157"/>
    </location>
</feature>
<dbReference type="SUPFAM" id="SSF53850">
    <property type="entry name" value="Periplasmic binding protein-like II"/>
    <property type="match status" value="1"/>
</dbReference>